<reference evidence="3" key="2">
    <citation type="submission" date="2013-10" db="EMBL/GenBank/DDBJ databases">
        <authorList>
            <person name="Aslett M."/>
        </authorList>
    </citation>
    <scope>NUCLEOTIDE SEQUENCE [LARGE SCALE GENOMIC DNA]</scope>
    <source>
        <strain evidence="3">Houghton</strain>
    </source>
</reference>
<evidence type="ECO:0000313" key="3">
    <source>
        <dbReference type="EMBL" id="CDI75488.1"/>
    </source>
</evidence>
<keyword evidence="4" id="KW-1185">Reference proteome</keyword>
<gene>
    <name evidence="3" type="ORF">EPH_0005520</name>
</gene>
<dbReference type="EMBL" id="HG690948">
    <property type="protein sequence ID" value="CDI75488.1"/>
    <property type="molecule type" value="Genomic_DNA"/>
</dbReference>
<keyword evidence="2" id="KW-0472">Membrane</keyword>
<organism evidence="3 4">
    <name type="scientific">Eimeria praecox</name>
    <dbReference type="NCBI Taxonomy" id="51316"/>
    <lineage>
        <taxon>Eukaryota</taxon>
        <taxon>Sar</taxon>
        <taxon>Alveolata</taxon>
        <taxon>Apicomplexa</taxon>
        <taxon>Conoidasida</taxon>
        <taxon>Coccidia</taxon>
        <taxon>Eucoccidiorida</taxon>
        <taxon>Eimeriorina</taxon>
        <taxon>Eimeriidae</taxon>
        <taxon>Eimeria</taxon>
    </lineage>
</organism>
<keyword evidence="2" id="KW-1133">Transmembrane helix</keyword>
<keyword evidence="2" id="KW-0812">Transmembrane</keyword>
<evidence type="ECO:0000256" key="2">
    <source>
        <dbReference type="SAM" id="Phobius"/>
    </source>
</evidence>
<accession>U6G840</accession>
<dbReference type="VEuPathDB" id="ToxoDB:EPH_0005520"/>
<dbReference type="AlphaFoldDB" id="U6G840"/>
<evidence type="ECO:0000313" key="4">
    <source>
        <dbReference type="Proteomes" id="UP000018201"/>
    </source>
</evidence>
<feature type="transmembrane region" description="Helical" evidence="2">
    <location>
        <begin position="54"/>
        <end position="75"/>
    </location>
</feature>
<dbReference type="Proteomes" id="UP000018201">
    <property type="component" value="Unassembled WGS sequence"/>
</dbReference>
<evidence type="ECO:0008006" key="5">
    <source>
        <dbReference type="Google" id="ProtNLM"/>
    </source>
</evidence>
<name>U6G840_9EIME</name>
<protein>
    <recommendedName>
        <fullName evidence="5">Transmembrane protein</fullName>
    </recommendedName>
</protein>
<proteinExistence type="predicted"/>
<evidence type="ECO:0000256" key="1">
    <source>
        <dbReference type="SAM" id="MobiDB-lite"/>
    </source>
</evidence>
<feature type="region of interest" description="Disordered" evidence="1">
    <location>
        <begin position="102"/>
        <end position="179"/>
    </location>
</feature>
<sequence length="209" mass="21890">MVGVSNDPAPHVELPAAAAVKADGIEPNDRIDDVQDGFLHPEFVRLRLGRRARLSGLLIVAVAGLVCTALAYMIVSCSLAVGPLSSSSKPIRLLSAEQGDICSTEGGGAEEAAEEEKGTPPLPLPQPEAGERLGGEEAGPVRPEGADTGGGAAGERRPLPPLPPRGDAVIRTGGDQLGPVPTVRLTFSQQQALRIWDFILRQQKRETKS</sequence>
<reference evidence="3" key="1">
    <citation type="submission" date="2013-10" db="EMBL/GenBank/DDBJ databases">
        <title>Genomic analysis of the causative agents of coccidiosis in chickens.</title>
        <authorList>
            <person name="Reid A.J."/>
            <person name="Blake D."/>
            <person name="Billington K."/>
            <person name="Browne H."/>
            <person name="Dunn M."/>
            <person name="Hung S."/>
            <person name="Kawahara F."/>
            <person name="Miranda-Saavedra D."/>
            <person name="Mourier T."/>
            <person name="Nagra H."/>
            <person name="Otto T.D."/>
            <person name="Rawlings N."/>
            <person name="Sanchez A."/>
            <person name="Sanders M."/>
            <person name="Subramaniam C."/>
            <person name="Tay Y."/>
            <person name="Dear P."/>
            <person name="Doerig C."/>
            <person name="Gruber A."/>
            <person name="Parkinson J."/>
            <person name="Shirley M."/>
            <person name="Wan K.L."/>
            <person name="Berriman M."/>
            <person name="Tomley F."/>
            <person name="Pain A."/>
        </authorList>
    </citation>
    <scope>NUCLEOTIDE SEQUENCE [LARGE SCALE GENOMIC DNA]</scope>
    <source>
        <strain evidence="3">Houghton</strain>
    </source>
</reference>